<evidence type="ECO:0000256" key="5">
    <source>
        <dbReference type="SAM" id="Phobius"/>
    </source>
</evidence>
<dbReference type="Proteomes" id="UP000183090">
    <property type="component" value="Unassembled WGS sequence"/>
</dbReference>
<dbReference type="EMBL" id="CP011366">
    <property type="protein sequence ID" value="AKG73660.1"/>
    <property type="molecule type" value="Genomic_DNA"/>
</dbReference>
<evidence type="ECO:0000313" key="9">
    <source>
        <dbReference type="Proteomes" id="UP000183090"/>
    </source>
</evidence>
<dbReference type="AlphaFoldDB" id="A0A0F7D458"/>
<name>A0A0F7D458_9STAP</name>
<feature type="transmembrane region" description="Helical" evidence="5">
    <location>
        <begin position="162"/>
        <end position="184"/>
    </location>
</feature>
<dbReference type="OrthoDB" id="9806785at2"/>
<keyword evidence="3 5" id="KW-1133">Transmembrane helix</keyword>
<accession>A0A0F7D458</accession>
<dbReference type="Pfam" id="PF01758">
    <property type="entry name" value="SBF"/>
    <property type="match status" value="1"/>
</dbReference>
<feature type="transmembrane region" description="Helical" evidence="5">
    <location>
        <begin position="191"/>
        <end position="211"/>
    </location>
</feature>
<comment type="subcellular location">
    <subcellularLocation>
        <location evidence="1">Membrane</location>
        <topology evidence="1">Multi-pass membrane protein</topology>
    </subcellularLocation>
</comment>
<sequence length="326" mass="34293">MNAVARFSQFVGNTFAVWVILFAVMSFLFPGGFTWIGAYINLLLGIIMFGMGLTLKPEDFKRVLKAPKIVFIVVAAQYTIMPLIALGLVFLFQLPPEIAVGVILVGCAPGGTSSNVMTFLAKGNTALSVTATAVSTVLAPILTPALTLLLASAWLPVSFMDLFVSILQIVLVPVILGIVVRYLAGDRIEKGIAVLPLVSVIGIVGVVTAVVSGNTEAIVQSGLLIFLVVILHNMIGYTVGFLAAKMFGLKLADQKATSIEVGMQNSGLAAALSAAHFSPLSAVPAALFSVWHNISGSLIATWMSKKTDGSEMPEVDEKADADGVRV</sequence>
<dbReference type="InterPro" id="IPR038770">
    <property type="entry name" value="Na+/solute_symporter_sf"/>
</dbReference>
<feature type="transmembrane region" description="Helical" evidence="5">
    <location>
        <begin position="133"/>
        <end position="156"/>
    </location>
</feature>
<dbReference type="EMBL" id="FOTB01000001">
    <property type="protein sequence ID" value="SFK53944.1"/>
    <property type="molecule type" value="Genomic_DNA"/>
</dbReference>
<reference evidence="7 9" key="3">
    <citation type="submission" date="2016-10" db="EMBL/GenBank/DDBJ databases">
        <authorList>
            <person name="Varghese N."/>
            <person name="Submissions S."/>
        </authorList>
    </citation>
    <scope>NUCLEOTIDE SEQUENCE [LARGE SCALE GENOMIC DNA]</scope>
    <source>
        <strain evidence="7 9">CGMCC 1.6501</strain>
    </source>
</reference>
<reference evidence="8" key="2">
    <citation type="submission" date="2015-04" db="EMBL/GenBank/DDBJ databases">
        <title>Complete genome sequence of Salinicoccus halodurans strain H3B36, isolated from the Qaidam basin of China.</title>
        <authorList>
            <person name="Ma Y."/>
            <person name="Jiang K."/>
            <person name="Xue Y."/>
        </authorList>
    </citation>
    <scope>NUCLEOTIDE SEQUENCE [LARGE SCALE GENOMIC DNA]</scope>
    <source>
        <strain evidence="8">H3B36</strain>
    </source>
</reference>
<evidence type="ECO:0000256" key="1">
    <source>
        <dbReference type="ARBA" id="ARBA00004141"/>
    </source>
</evidence>
<feature type="transmembrane region" description="Helical" evidence="5">
    <location>
        <begin position="98"/>
        <end position="121"/>
    </location>
</feature>
<dbReference type="Proteomes" id="UP000034029">
    <property type="component" value="Chromosome"/>
</dbReference>
<dbReference type="InterPro" id="IPR002657">
    <property type="entry name" value="BilAc:Na_symport/Acr3"/>
</dbReference>
<proteinExistence type="predicted"/>
<keyword evidence="2 5" id="KW-0812">Transmembrane</keyword>
<organism evidence="7 9">
    <name type="scientific">Salinicoccus halodurans</name>
    <dbReference type="NCBI Taxonomy" id="407035"/>
    <lineage>
        <taxon>Bacteria</taxon>
        <taxon>Bacillati</taxon>
        <taxon>Bacillota</taxon>
        <taxon>Bacilli</taxon>
        <taxon>Bacillales</taxon>
        <taxon>Staphylococcaceae</taxon>
        <taxon>Salinicoccus</taxon>
    </lineage>
</organism>
<dbReference type="InterPro" id="IPR004710">
    <property type="entry name" value="Bilac:Na_transpt"/>
</dbReference>
<dbReference type="PANTHER" id="PTHR10361:SF28">
    <property type="entry name" value="P3 PROTEIN-RELATED"/>
    <property type="match status" value="1"/>
</dbReference>
<keyword evidence="4 5" id="KW-0472">Membrane</keyword>
<gene>
    <name evidence="6" type="ORF">AAT16_05180</name>
    <name evidence="7" type="ORF">SAMN05216235_0275</name>
</gene>
<evidence type="ECO:0000313" key="6">
    <source>
        <dbReference type="EMBL" id="AKG73660.1"/>
    </source>
</evidence>
<keyword evidence="8" id="KW-1185">Reference proteome</keyword>
<dbReference type="GO" id="GO:0016020">
    <property type="term" value="C:membrane"/>
    <property type="evidence" value="ECO:0007669"/>
    <property type="project" value="UniProtKB-SubCell"/>
</dbReference>
<evidence type="ECO:0000256" key="4">
    <source>
        <dbReference type="ARBA" id="ARBA00023136"/>
    </source>
</evidence>
<feature type="transmembrane region" description="Helical" evidence="5">
    <location>
        <begin position="69"/>
        <end position="92"/>
    </location>
</feature>
<feature type="transmembrane region" description="Helical" evidence="5">
    <location>
        <begin position="7"/>
        <end position="29"/>
    </location>
</feature>
<protein>
    <submittedName>
        <fullName evidence="7">Bile acid:Na+ symporter, BASS family</fullName>
    </submittedName>
    <submittedName>
        <fullName evidence="6">Sodium transporter</fullName>
    </submittedName>
</protein>
<evidence type="ECO:0000313" key="8">
    <source>
        <dbReference type="Proteomes" id="UP000034029"/>
    </source>
</evidence>
<evidence type="ECO:0000313" key="7">
    <source>
        <dbReference type="EMBL" id="SFK53944.1"/>
    </source>
</evidence>
<feature type="transmembrane region" description="Helical" evidence="5">
    <location>
        <begin position="35"/>
        <end position="57"/>
    </location>
</feature>
<dbReference type="PANTHER" id="PTHR10361">
    <property type="entry name" value="SODIUM-BILE ACID COTRANSPORTER"/>
    <property type="match status" value="1"/>
</dbReference>
<dbReference type="RefSeq" id="WP_046789850.1">
    <property type="nucleotide sequence ID" value="NZ_CP011366.1"/>
</dbReference>
<evidence type="ECO:0000256" key="3">
    <source>
        <dbReference type="ARBA" id="ARBA00022989"/>
    </source>
</evidence>
<feature type="transmembrane region" description="Helical" evidence="5">
    <location>
        <begin position="223"/>
        <end position="244"/>
    </location>
</feature>
<dbReference type="KEGG" id="shv:AAT16_05180"/>
<dbReference type="Gene3D" id="1.20.1530.20">
    <property type="match status" value="1"/>
</dbReference>
<reference evidence="6 8" key="1">
    <citation type="journal article" date="2015" name="Int. J. Syst. Evol. Microbiol.">
        <title>Complete genome sequence of Salinicoccus halodurans H3B36, isolated from the Qaidam Basin in China.</title>
        <authorList>
            <person name="Jiang K."/>
            <person name="Xue Y."/>
            <person name="Ma Y."/>
        </authorList>
    </citation>
    <scope>NUCLEOTIDE SEQUENCE [LARGE SCALE GENOMIC DNA]</scope>
    <source>
        <strain evidence="6 8">H3B36</strain>
    </source>
</reference>
<evidence type="ECO:0000256" key="2">
    <source>
        <dbReference type="ARBA" id="ARBA00022692"/>
    </source>
</evidence>